<sequence>MPELRPEYAPPGETASDLWMERSNLIGLIIGAVAYGVLFTIFVQCILVLRSSDSSRRNTQWLMAYSSAVFLLATFGLAGNAKFIQMCYIDYRNYPGGPNAFTFDFYSTFVNMFGTSAYVVMNWLADGLMLYRFAMIYDLKPLLILVPGLLYLGIIGLSTTLLCFMTMPSHGFWDPMTVKIGTAYWSVSVSTNVLITVSIAARLFRMRTTIKKLLGAKHSSPYTSILAMLIESAALYTTWALVFIITYARGDTFQNIVLPSLGQGIAPLLIIFRVAQGKAWASSTGTTARMRNLNSHSMRFNPGSGVIVHNSHATQPFPLTNVSGSPA</sequence>
<dbReference type="EMBL" id="JANBPK010000889">
    <property type="protein sequence ID" value="KAJ2929184.1"/>
    <property type="molecule type" value="Genomic_DNA"/>
</dbReference>
<protein>
    <submittedName>
        <fullName evidence="2">Uncharacterized protein</fullName>
    </submittedName>
</protein>
<name>A0A9W8MHY0_9AGAR</name>
<evidence type="ECO:0000256" key="1">
    <source>
        <dbReference type="SAM" id="Phobius"/>
    </source>
</evidence>
<dbReference type="AlphaFoldDB" id="A0A9W8MHY0"/>
<organism evidence="2 3">
    <name type="scientific">Candolleomyces eurysporus</name>
    <dbReference type="NCBI Taxonomy" id="2828524"/>
    <lineage>
        <taxon>Eukaryota</taxon>
        <taxon>Fungi</taxon>
        <taxon>Dikarya</taxon>
        <taxon>Basidiomycota</taxon>
        <taxon>Agaricomycotina</taxon>
        <taxon>Agaricomycetes</taxon>
        <taxon>Agaricomycetidae</taxon>
        <taxon>Agaricales</taxon>
        <taxon>Agaricineae</taxon>
        <taxon>Psathyrellaceae</taxon>
        <taxon>Candolleomyces</taxon>
    </lineage>
</organism>
<keyword evidence="1" id="KW-1133">Transmembrane helix</keyword>
<dbReference type="OrthoDB" id="2905268at2759"/>
<comment type="caution">
    <text evidence="2">The sequence shown here is derived from an EMBL/GenBank/DDBJ whole genome shotgun (WGS) entry which is preliminary data.</text>
</comment>
<feature type="transmembrane region" description="Helical" evidence="1">
    <location>
        <begin position="142"/>
        <end position="167"/>
    </location>
</feature>
<reference evidence="2" key="1">
    <citation type="submission" date="2022-06" db="EMBL/GenBank/DDBJ databases">
        <title>Genome Sequence of Candolleomyces eurysporus.</title>
        <authorList>
            <person name="Buettner E."/>
        </authorList>
    </citation>
    <scope>NUCLEOTIDE SEQUENCE</scope>
    <source>
        <strain evidence="2">VTCC 930004</strain>
    </source>
</reference>
<feature type="transmembrane region" description="Helical" evidence="1">
    <location>
        <begin position="101"/>
        <end position="121"/>
    </location>
</feature>
<feature type="transmembrane region" description="Helical" evidence="1">
    <location>
        <begin position="25"/>
        <end position="49"/>
    </location>
</feature>
<feature type="transmembrane region" description="Helical" evidence="1">
    <location>
        <begin position="183"/>
        <end position="204"/>
    </location>
</feature>
<dbReference type="Proteomes" id="UP001140091">
    <property type="component" value="Unassembled WGS sequence"/>
</dbReference>
<keyword evidence="3" id="KW-1185">Reference proteome</keyword>
<feature type="transmembrane region" description="Helical" evidence="1">
    <location>
        <begin position="253"/>
        <end position="272"/>
    </location>
</feature>
<proteinExistence type="predicted"/>
<keyword evidence="1" id="KW-0812">Transmembrane</keyword>
<evidence type="ECO:0000313" key="3">
    <source>
        <dbReference type="Proteomes" id="UP001140091"/>
    </source>
</evidence>
<feature type="transmembrane region" description="Helical" evidence="1">
    <location>
        <begin position="61"/>
        <end position="81"/>
    </location>
</feature>
<evidence type="ECO:0000313" key="2">
    <source>
        <dbReference type="EMBL" id="KAJ2929184.1"/>
    </source>
</evidence>
<feature type="non-terminal residue" evidence="2">
    <location>
        <position position="1"/>
    </location>
</feature>
<keyword evidence="1" id="KW-0472">Membrane</keyword>
<gene>
    <name evidence="2" type="ORF">H1R20_g7910</name>
</gene>
<accession>A0A9W8MHY0</accession>
<feature type="transmembrane region" description="Helical" evidence="1">
    <location>
        <begin position="225"/>
        <end position="247"/>
    </location>
</feature>